<dbReference type="InterPro" id="IPR016135">
    <property type="entry name" value="UBQ-conjugating_enzyme/RWD"/>
</dbReference>
<keyword evidence="4" id="KW-0547">Nucleotide-binding</keyword>
<name>A0AAE0WE62_9BIVA</name>
<organism evidence="7 8">
    <name type="scientific">Potamilus streckersoni</name>
    <dbReference type="NCBI Taxonomy" id="2493646"/>
    <lineage>
        <taxon>Eukaryota</taxon>
        <taxon>Metazoa</taxon>
        <taxon>Spiralia</taxon>
        <taxon>Lophotrochozoa</taxon>
        <taxon>Mollusca</taxon>
        <taxon>Bivalvia</taxon>
        <taxon>Autobranchia</taxon>
        <taxon>Heteroconchia</taxon>
        <taxon>Palaeoheterodonta</taxon>
        <taxon>Unionida</taxon>
        <taxon>Unionoidea</taxon>
        <taxon>Unionidae</taxon>
        <taxon>Ambleminae</taxon>
        <taxon>Lampsilini</taxon>
        <taxon>Potamilus</taxon>
    </lineage>
</organism>
<dbReference type="PROSITE" id="PS50127">
    <property type="entry name" value="UBC_2"/>
    <property type="match status" value="1"/>
</dbReference>
<keyword evidence="4" id="KW-0067">ATP-binding</keyword>
<feature type="active site" description="Glycyl thioester intermediate" evidence="3">
    <location>
        <position position="92"/>
    </location>
</feature>
<dbReference type="GO" id="GO:0005524">
    <property type="term" value="F:ATP binding"/>
    <property type="evidence" value="ECO:0007669"/>
    <property type="project" value="UniProtKB-UniRule"/>
</dbReference>
<gene>
    <name evidence="7" type="ORF">CHS0354_011658</name>
</gene>
<reference evidence="7" key="2">
    <citation type="journal article" date="2021" name="Genome Biol. Evol.">
        <title>Developing a high-quality reference genome for a parasitic bivalve with doubly uniparental inheritance (Bivalvia: Unionida).</title>
        <authorList>
            <person name="Smith C.H."/>
        </authorList>
    </citation>
    <scope>NUCLEOTIDE SEQUENCE</scope>
    <source>
        <strain evidence="7">CHS0354</strain>
        <tissue evidence="7">Mantle</tissue>
    </source>
</reference>
<dbReference type="Gene3D" id="3.10.110.10">
    <property type="entry name" value="Ubiquitin Conjugating Enzyme"/>
    <property type="match status" value="1"/>
</dbReference>
<dbReference type="CDD" id="cd23806">
    <property type="entry name" value="UBCc_UBE2U"/>
    <property type="match status" value="1"/>
</dbReference>
<dbReference type="InterPro" id="IPR050113">
    <property type="entry name" value="Ub_conjugating_enzyme"/>
</dbReference>
<reference evidence="7" key="1">
    <citation type="journal article" date="2021" name="Genome Biol. Evol.">
        <title>A High-Quality Reference Genome for a Parasitic Bivalve with Doubly Uniparental Inheritance (Bivalvia: Unionida).</title>
        <authorList>
            <person name="Smith C.H."/>
        </authorList>
    </citation>
    <scope>NUCLEOTIDE SEQUENCE</scope>
    <source>
        <strain evidence="7">CHS0354</strain>
    </source>
</reference>
<keyword evidence="1" id="KW-0808">Transferase</keyword>
<comment type="caution">
    <text evidence="7">The sequence shown here is derived from an EMBL/GenBank/DDBJ whole genome shotgun (WGS) entry which is preliminary data.</text>
</comment>
<feature type="region of interest" description="Disordered" evidence="5">
    <location>
        <begin position="292"/>
        <end position="322"/>
    </location>
</feature>
<evidence type="ECO:0000256" key="1">
    <source>
        <dbReference type="ARBA" id="ARBA00022679"/>
    </source>
</evidence>
<dbReference type="InterPro" id="IPR000608">
    <property type="entry name" value="UBC"/>
</dbReference>
<evidence type="ECO:0000256" key="5">
    <source>
        <dbReference type="SAM" id="MobiDB-lite"/>
    </source>
</evidence>
<dbReference type="GO" id="GO:0016740">
    <property type="term" value="F:transferase activity"/>
    <property type="evidence" value="ECO:0007669"/>
    <property type="project" value="UniProtKB-KW"/>
</dbReference>
<dbReference type="SUPFAM" id="SSF54495">
    <property type="entry name" value="UBC-like"/>
    <property type="match status" value="1"/>
</dbReference>
<proteinExistence type="inferred from homology"/>
<dbReference type="Proteomes" id="UP001195483">
    <property type="component" value="Unassembled WGS sequence"/>
</dbReference>
<sequence length="342" mass="39527">MKNLRQIHLGFRPLDMIIFMKTQFGIEASPLSDDNIFEWGAKVQGLKDTIWEGGTFRLYIKFDENFNYRPPEVCFHTIPYHPNVDMITGKPCIDFLDDFSKWKDTYSLSDILLTIQSLLANPYLHNPVNPEAAEMIVHSPQAYRQMVLDCVSASQRLEAGALITPHEGLDSRVRFELPQGSTKQFEAQKSVPPRISKLSFEDYHLTWSGIATSKAKQDSKNPFLEVIKDNTLHQKIHLGLPREEIEEQMKRQLEEHDTLMYGRFQNKPTVEEEKATKLARLHRMRKIYIAPRISPTHSHQETLPPPPTKMEGKEEPWDKEVDDLVDWSSKLDEAALDKQLTS</sequence>
<keyword evidence="8" id="KW-1185">Reference proteome</keyword>
<protein>
    <recommendedName>
        <fullName evidence="6">UBC core domain-containing protein</fullName>
    </recommendedName>
</protein>
<dbReference type="EMBL" id="JAEAOA010000712">
    <property type="protein sequence ID" value="KAK3611998.1"/>
    <property type="molecule type" value="Genomic_DNA"/>
</dbReference>
<dbReference type="AlphaFoldDB" id="A0AAE0WE62"/>
<evidence type="ECO:0000256" key="2">
    <source>
        <dbReference type="ARBA" id="ARBA00022786"/>
    </source>
</evidence>
<evidence type="ECO:0000313" key="7">
    <source>
        <dbReference type="EMBL" id="KAK3611998.1"/>
    </source>
</evidence>
<evidence type="ECO:0000313" key="8">
    <source>
        <dbReference type="Proteomes" id="UP001195483"/>
    </source>
</evidence>
<dbReference type="InterPro" id="IPR023313">
    <property type="entry name" value="UBQ-conjugating_AS"/>
</dbReference>
<feature type="domain" description="UBC core" evidence="6">
    <location>
        <begin position="1"/>
        <end position="156"/>
    </location>
</feature>
<dbReference type="PANTHER" id="PTHR24067">
    <property type="entry name" value="UBIQUITIN-CONJUGATING ENZYME E2"/>
    <property type="match status" value="1"/>
</dbReference>
<dbReference type="Pfam" id="PF00179">
    <property type="entry name" value="UQ_con"/>
    <property type="match status" value="1"/>
</dbReference>
<evidence type="ECO:0000259" key="6">
    <source>
        <dbReference type="PROSITE" id="PS50127"/>
    </source>
</evidence>
<feature type="compositionally biased region" description="Basic and acidic residues" evidence="5">
    <location>
        <begin position="310"/>
        <end position="319"/>
    </location>
</feature>
<dbReference type="SMART" id="SM00212">
    <property type="entry name" value="UBCc"/>
    <property type="match status" value="1"/>
</dbReference>
<reference evidence="7" key="3">
    <citation type="submission" date="2023-05" db="EMBL/GenBank/DDBJ databases">
        <authorList>
            <person name="Smith C.H."/>
        </authorList>
    </citation>
    <scope>NUCLEOTIDE SEQUENCE</scope>
    <source>
        <strain evidence="7">CHS0354</strain>
        <tissue evidence="7">Mantle</tissue>
    </source>
</reference>
<keyword evidence="2 4" id="KW-0833">Ubl conjugation pathway</keyword>
<evidence type="ECO:0000256" key="4">
    <source>
        <dbReference type="RuleBase" id="RU362109"/>
    </source>
</evidence>
<accession>A0AAE0WE62</accession>
<evidence type="ECO:0000256" key="3">
    <source>
        <dbReference type="PROSITE-ProRule" id="PRU10133"/>
    </source>
</evidence>
<dbReference type="PROSITE" id="PS00183">
    <property type="entry name" value="UBC_1"/>
    <property type="match status" value="1"/>
</dbReference>
<comment type="similarity">
    <text evidence="4">Belongs to the ubiquitin-conjugating enzyme family.</text>
</comment>